<organism evidence="1 2">
    <name type="scientific">Aureobasidium melanogenum</name>
    <name type="common">Aureobasidium pullulans var. melanogenum</name>
    <dbReference type="NCBI Taxonomy" id="46634"/>
    <lineage>
        <taxon>Eukaryota</taxon>
        <taxon>Fungi</taxon>
        <taxon>Dikarya</taxon>
        <taxon>Ascomycota</taxon>
        <taxon>Pezizomycotina</taxon>
        <taxon>Dothideomycetes</taxon>
        <taxon>Dothideomycetidae</taxon>
        <taxon>Dothideales</taxon>
        <taxon>Saccotheciaceae</taxon>
        <taxon>Aureobasidium</taxon>
    </lineage>
</organism>
<reference evidence="1" key="2">
    <citation type="submission" date="2021-08" db="EMBL/GenBank/DDBJ databases">
        <authorList>
            <person name="Gostincar C."/>
            <person name="Sun X."/>
            <person name="Song Z."/>
            <person name="Gunde-Cimerman N."/>
        </authorList>
    </citation>
    <scope>NUCLEOTIDE SEQUENCE</scope>
    <source>
        <strain evidence="1">EXF-8016</strain>
    </source>
</reference>
<comment type="caution">
    <text evidence="1">The sequence shown here is derived from an EMBL/GenBank/DDBJ whole genome shotgun (WGS) entry which is preliminary data.</text>
</comment>
<gene>
    <name evidence="1" type="ORF">KCV03_g6355</name>
</gene>
<protein>
    <submittedName>
        <fullName evidence="1">Uncharacterized protein</fullName>
    </submittedName>
</protein>
<dbReference type="Proteomes" id="UP000767238">
    <property type="component" value="Unassembled WGS sequence"/>
</dbReference>
<accession>A0A9P8GCL1</accession>
<proteinExistence type="predicted"/>
<name>A0A9P8GCL1_AURME</name>
<evidence type="ECO:0000313" key="1">
    <source>
        <dbReference type="EMBL" id="KAH0218650.1"/>
    </source>
</evidence>
<evidence type="ECO:0000313" key="2">
    <source>
        <dbReference type="Proteomes" id="UP000767238"/>
    </source>
</evidence>
<reference evidence="1" key="1">
    <citation type="journal article" date="2021" name="J Fungi (Basel)">
        <title>Virulence traits and population genomics of the black yeast Aureobasidium melanogenum.</title>
        <authorList>
            <person name="Cernosa A."/>
            <person name="Sun X."/>
            <person name="Gostincar C."/>
            <person name="Fang C."/>
            <person name="Gunde-Cimerman N."/>
            <person name="Song Z."/>
        </authorList>
    </citation>
    <scope>NUCLEOTIDE SEQUENCE</scope>
    <source>
        <strain evidence="1">EXF-8016</strain>
    </source>
</reference>
<feature type="non-terminal residue" evidence="1">
    <location>
        <position position="1"/>
    </location>
</feature>
<dbReference type="AlphaFoldDB" id="A0A9P8GCL1"/>
<dbReference type="EMBL" id="JAHFYH010000047">
    <property type="protein sequence ID" value="KAH0218650.1"/>
    <property type="molecule type" value="Genomic_DNA"/>
</dbReference>
<sequence>MIYKEPGLIPEARSNHQTLQALTFASRQSLAQIQASFKTKQPGSKSHAHAFYLRIHALKIAVLIILNRVLFALDVSADWDLHQEARELSNEVLSLAQEAKRYAPLGSSYIAVCLCAAWIGCSDYDPRTLVERLLLDFYNNDNQTAMLVDHYSEQKPLSEKKKCKTYSSRDSQ</sequence>